<reference evidence="6" key="1">
    <citation type="journal article" date="2014" name="Int. J. Syst. Evol. Microbiol.">
        <title>Complete genome sequence of Corynebacterium casei LMG S-19264T (=DSM 44701T), isolated from a smear-ripened cheese.</title>
        <authorList>
            <consortium name="US DOE Joint Genome Institute (JGI-PGF)"/>
            <person name="Walter F."/>
            <person name="Albersmeier A."/>
            <person name="Kalinowski J."/>
            <person name="Ruckert C."/>
        </authorList>
    </citation>
    <scope>NUCLEOTIDE SEQUENCE</scope>
    <source>
        <strain evidence="6">JCM 4059</strain>
    </source>
</reference>
<keyword evidence="1" id="KW-0436">Ligase</keyword>
<evidence type="ECO:0000313" key="6">
    <source>
        <dbReference type="EMBL" id="GHF48573.1"/>
    </source>
</evidence>
<evidence type="ECO:0000259" key="5">
    <source>
        <dbReference type="PROSITE" id="PS50975"/>
    </source>
</evidence>
<dbReference type="GO" id="GO:0016874">
    <property type="term" value="F:ligase activity"/>
    <property type="evidence" value="ECO:0007669"/>
    <property type="project" value="UniProtKB-KW"/>
</dbReference>
<dbReference type="PANTHER" id="PTHR43585">
    <property type="entry name" value="FUMIPYRROLE BIOSYNTHESIS PROTEIN C"/>
    <property type="match status" value="1"/>
</dbReference>
<organism evidence="6 7">
    <name type="scientific">Streptomyces mashuensis</name>
    <dbReference type="NCBI Taxonomy" id="33904"/>
    <lineage>
        <taxon>Bacteria</taxon>
        <taxon>Bacillati</taxon>
        <taxon>Actinomycetota</taxon>
        <taxon>Actinomycetes</taxon>
        <taxon>Kitasatosporales</taxon>
        <taxon>Streptomycetaceae</taxon>
        <taxon>Streptomyces</taxon>
    </lineage>
</organism>
<reference evidence="6" key="2">
    <citation type="submission" date="2020-09" db="EMBL/GenBank/DDBJ databases">
        <authorList>
            <person name="Sun Q."/>
            <person name="Ohkuma M."/>
        </authorList>
    </citation>
    <scope>NUCLEOTIDE SEQUENCE</scope>
    <source>
        <strain evidence="6">JCM 4059</strain>
    </source>
</reference>
<dbReference type="SUPFAM" id="SSF56059">
    <property type="entry name" value="Glutathione synthetase ATP-binding domain-like"/>
    <property type="match status" value="1"/>
</dbReference>
<keyword evidence="3 4" id="KW-0067">ATP-binding</keyword>
<name>A0A919B597_9ACTN</name>
<dbReference type="AlphaFoldDB" id="A0A919B597"/>
<dbReference type="Gene3D" id="3.30.470.20">
    <property type="entry name" value="ATP-grasp fold, B domain"/>
    <property type="match status" value="1"/>
</dbReference>
<dbReference type="PANTHER" id="PTHR43585:SF2">
    <property type="entry name" value="ATP-GRASP ENZYME FSQD"/>
    <property type="match status" value="1"/>
</dbReference>
<evidence type="ECO:0000256" key="2">
    <source>
        <dbReference type="ARBA" id="ARBA00022741"/>
    </source>
</evidence>
<dbReference type="PROSITE" id="PS50975">
    <property type="entry name" value="ATP_GRASP"/>
    <property type="match status" value="1"/>
</dbReference>
<evidence type="ECO:0000256" key="3">
    <source>
        <dbReference type="ARBA" id="ARBA00022840"/>
    </source>
</evidence>
<comment type="caution">
    <text evidence="6">The sequence shown here is derived from an EMBL/GenBank/DDBJ whole genome shotgun (WGS) entry which is preliminary data.</text>
</comment>
<evidence type="ECO:0000256" key="1">
    <source>
        <dbReference type="ARBA" id="ARBA00022598"/>
    </source>
</evidence>
<dbReference type="InterPro" id="IPR013815">
    <property type="entry name" value="ATP_grasp_subdomain_1"/>
</dbReference>
<dbReference type="GO" id="GO:0005524">
    <property type="term" value="F:ATP binding"/>
    <property type="evidence" value="ECO:0007669"/>
    <property type="project" value="UniProtKB-UniRule"/>
</dbReference>
<sequence>MAPHYLVLNRYDDEDADYARHHTGHDCRLSYVTLPRCAPVLAGLGVAADRVETVPALDPDTALAAARRLAARHGAFDGVVGLSELDVLTAAQVRDALGAPGLPAGLVRGFRDKVVMKERLTAAGVPVPRFTALTPDTTAEDVVAAVGLPAVLKPRWGAASAGVRVVADKDALRAALEGLGAAGAATYECEEFVSTEIYHVDGVLVAGRQHFLSVSGYVNTPLDYAGGRPLGSVILDPGRLRSLLAAFALRCVRALGLETGCFHLEVVRRPTGEPVFMEVGMRSGGAEVPHVHRELHGIDLVTETFRTALGIPLESADRTPVDTPAGWVVWPEPRERPGRVLRCTSVIASVPQVYAEVLPEAGEVFDGNGGYCHVPGRFRLSGPDERSLRAAVRRVMDGYVVEYARKEGP</sequence>
<dbReference type="Proteomes" id="UP000638313">
    <property type="component" value="Unassembled WGS sequence"/>
</dbReference>
<proteinExistence type="predicted"/>
<feature type="domain" description="ATP-grasp" evidence="5">
    <location>
        <begin position="117"/>
        <end position="309"/>
    </location>
</feature>
<dbReference type="InterPro" id="IPR052032">
    <property type="entry name" value="ATP-dep_AA_Ligase"/>
</dbReference>
<evidence type="ECO:0000313" key="7">
    <source>
        <dbReference type="Proteomes" id="UP000638313"/>
    </source>
</evidence>
<dbReference type="EMBL" id="BNBD01000005">
    <property type="protein sequence ID" value="GHF48573.1"/>
    <property type="molecule type" value="Genomic_DNA"/>
</dbReference>
<gene>
    <name evidence="6" type="ORF">GCM10010218_32570</name>
</gene>
<dbReference type="GO" id="GO:0046872">
    <property type="term" value="F:metal ion binding"/>
    <property type="evidence" value="ECO:0007669"/>
    <property type="project" value="InterPro"/>
</dbReference>
<accession>A0A919B597</accession>
<dbReference type="InterPro" id="IPR011761">
    <property type="entry name" value="ATP-grasp"/>
</dbReference>
<keyword evidence="7" id="KW-1185">Reference proteome</keyword>
<keyword evidence="2 4" id="KW-0547">Nucleotide-binding</keyword>
<protein>
    <recommendedName>
        <fullName evidence="5">ATP-grasp domain-containing protein</fullName>
    </recommendedName>
</protein>
<dbReference type="Gene3D" id="3.30.1490.20">
    <property type="entry name" value="ATP-grasp fold, A domain"/>
    <property type="match status" value="1"/>
</dbReference>
<dbReference type="RefSeq" id="WP_190130267.1">
    <property type="nucleotide sequence ID" value="NZ_BNBD01000005.1"/>
</dbReference>
<dbReference type="Gene3D" id="3.40.50.20">
    <property type="match status" value="1"/>
</dbReference>
<evidence type="ECO:0000256" key="4">
    <source>
        <dbReference type="PROSITE-ProRule" id="PRU00409"/>
    </source>
</evidence>